<organism evidence="2 3">
    <name type="scientific">Oceanisphaera sediminis</name>
    <dbReference type="NCBI Taxonomy" id="981381"/>
    <lineage>
        <taxon>Bacteria</taxon>
        <taxon>Pseudomonadati</taxon>
        <taxon>Pseudomonadota</taxon>
        <taxon>Gammaproteobacteria</taxon>
        <taxon>Aeromonadales</taxon>
        <taxon>Aeromonadaceae</taxon>
        <taxon>Oceanisphaera</taxon>
    </lineage>
</organism>
<name>A0ABP7DXQ9_9GAMM</name>
<sequence length="729" mass="81991">MTTTLDSDRALEDIGKDQFGFVGMAKRLAPSIVDASKGDGMVIGLEGRWGSGKTSLLNFLRAELKFAEKQGIHTITIAPWLNGDASPLVSSLFEPMTEILKAVTGSVQETAMRDKIVEVGKLFRDYGPKTARSIASVANIAGYFIPGAQLASDVLKASAEATDGVLACGRTPSEIKQKLVSKLQELDVGFVVILDDLDRLEPEQAVEVIRLVRSVADFPRVVYLMCYDRDVLAQALQAGLKVKDGDLFLQKIVQLTFNIPLPEPFDLRAHFLEEAKSLYTDVIGKEPDSTLLGDLKSAVDREGVDLSTPREVKLALNSIRFVFPQVKNDVYFPDLCRLHLIKTTNYKLYKWLEVYLSVRSVLVTGDATVSIDEMTEMGKELKSLLPSEDSGSVRSIWSLSRFIPGLLDNEKANERVFNEVNSRKVSEEVSLKRLGSPLHYRYYFALTGPKTVIPDEDFYNLLELARCNIDKLTSLLSEKVVQRRHSGRTFFEHVLDRLDDECISSLDENQLTGILKSLSDMMDVAMKEDGECRAFSFPIDRTANAVAKSCLKRLRELNPECQAITVRRMASEGKAINWLVGKFFRSQLFRHGRVGDKADKPEQWEISDEVLDAAIDILKERIGQQYTKDLIPSLPEISAYLYGWLNITEDEQAIVWVREYCKSDEGFLNILNHLRGWLVSDKVYYPLSKDVVSKFLDWDKVTARLVSMQNGEFSNQVAELQLAIEQSRH</sequence>
<dbReference type="PANTHER" id="PTHR22674:SF6">
    <property type="entry name" value="NTPASE KAP FAMILY P-LOOP DOMAIN-CONTAINING PROTEIN 1"/>
    <property type="match status" value="1"/>
</dbReference>
<feature type="domain" description="KAP NTPase" evidence="1">
    <location>
        <begin position="24"/>
        <end position="320"/>
    </location>
</feature>
<dbReference type="Pfam" id="PF07693">
    <property type="entry name" value="KAP_NTPase"/>
    <property type="match status" value="1"/>
</dbReference>
<evidence type="ECO:0000259" key="1">
    <source>
        <dbReference type="Pfam" id="PF07693"/>
    </source>
</evidence>
<dbReference type="InterPro" id="IPR027417">
    <property type="entry name" value="P-loop_NTPase"/>
</dbReference>
<dbReference type="RefSeq" id="WP_344964515.1">
    <property type="nucleotide sequence ID" value="NZ_BAABDS010000028.1"/>
</dbReference>
<gene>
    <name evidence="2" type="ORF">GCM10022421_18760</name>
</gene>
<evidence type="ECO:0000313" key="2">
    <source>
        <dbReference type="EMBL" id="GAA3711588.1"/>
    </source>
</evidence>
<dbReference type="InterPro" id="IPR011646">
    <property type="entry name" value="KAP_P-loop"/>
</dbReference>
<proteinExistence type="predicted"/>
<dbReference type="InterPro" id="IPR052754">
    <property type="entry name" value="NTPase_KAP_P-loop"/>
</dbReference>
<evidence type="ECO:0000313" key="3">
    <source>
        <dbReference type="Proteomes" id="UP001501479"/>
    </source>
</evidence>
<dbReference type="Proteomes" id="UP001501479">
    <property type="component" value="Unassembled WGS sequence"/>
</dbReference>
<comment type="caution">
    <text evidence="2">The sequence shown here is derived from an EMBL/GenBank/DDBJ whole genome shotgun (WGS) entry which is preliminary data.</text>
</comment>
<keyword evidence="3" id="KW-1185">Reference proteome</keyword>
<dbReference type="SUPFAM" id="SSF52540">
    <property type="entry name" value="P-loop containing nucleoside triphosphate hydrolases"/>
    <property type="match status" value="1"/>
</dbReference>
<protein>
    <submittedName>
        <fullName evidence="2">P-loop NTPase fold protein</fullName>
    </submittedName>
</protein>
<dbReference type="PANTHER" id="PTHR22674">
    <property type="entry name" value="NTPASE, KAP FAMILY P-LOOP DOMAIN-CONTAINING 1"/>
    <property type="match status" value="1"/>
</dbReference>
<accession>A0ABP7DXQ9</accession>
<dbReference type="Gene3D" id="3.40.50.300">
    <property type="entry name" value="P-loop containing nucleotide triphosphate hydrolases"/>
    <property type="match status" value="1"/>
</dbReference>
<dbReference type="EMBL" id="BAABDS010000028">
    <property type="protein sequence ID" value="GAA3711588.1"/>
    <property type="molecule type" value="Genomic_DNA"/>
</dbReference>
<reference evidence="3" key="1">
    <citation type="journal article" date="2019" name="Int. J. Syst. Evol. Microbiol.">
        <title>The Global Catalogue of Microorganisms (GCM) 10K type strain sequencing project: providing services to taxonomists for standard genome sequencing and annotation.</title>
        <authorList>
            <consortium name="The Broad Institute Genomics Platform"/>
            <consortium name="The Broad Institute Genome Sequencing Center for Infectious Disease"/>
            <person name="Wu L."/>
            <person name="Ma J."/>
        </authorList>
    </citation>
    <scope>NUCLEOTIDE SEQUENCE [LARGE SCALE GENOMIC DNA]</scope>
    <source>
        <strain evidence="3">JCM 17329</strain>
    </source>
</reference>